<evidence type="ECO:0000313" key="2">
    <source>
        <dbReference type="EMBL" id="ATF27511.1"/>
    </source>
</evidence>
<dbReference type="EMBL" id="MF576677">
    <property type="protein sequence ID" value="ATF27511.1"/>
    <property type="molecule type" value="mRNA"/>
</dbReference>
<proteinExistence type="evidence at transcript level"/>
<evidence type="ECO:0000256" key="1">
    <source>
        <dbReference type="SAM" id="SignalP"/>
    </source>
</evidence>
<reference evidence="2" key="2">
    <citation type="submission" date="2017-07" db="EMBL/GenBank/DDBJ databases">
        <authorList>
            <person name="Sun Z.S."/>
            <person name="Albrecht U."/>
            <person name="Echele G."/>
            <person name="Lee C.C."/>
        </authorList>
    </citation>
    <scope>NUCLEOTIDE SEQUENCE</scope>
    <source>
        <strain evidence="2">PutativeMGGRF_Amz3</strain>
    </source>
</reference>
<keyword evidence="1" id="KW-0732">Signal</keyword>
<feature type="chain" id="PRO_5013104057" evidence="1">
    <location>
        <begin position="22"/>
        <end position="70"/>
    </location>
</feature>
<accession>A0A291C212</accession>
<sequence length="70" mass="7923">MGGRFVLTALIAMTLLSLVLTSVHDRRIVWVESNRPNLQRIGQRSYTFGDWNIRRAVSTGHKRTGGNGRQ</sequence>
<protein>
    <submittedName>
        <fullName evidence="2">Conotoxin</fullName>
    </submittedName>
</protein>
<name>A0A291C212_9COND</name>
<organism evidence="2">
    <name type="scientific">Conus andremenezi</name>
    <dbReference type="NCBI Taxonomy" id="1077466"/>
    <lineage>
        <taxon>Eukaryota</taxon>
        <taxon>Metazoa</taxon>
        <taxon>Spiralia</taxon>
        <taxon>Lophotrochozoa</taxon>
        <taxon>Mollusca</taxon>
        <taxon>Gastropoda</taxon>
        <taxon>Caenogastropoda</taxon>
        <taxon>Neogastropoda</taxon>
        <taxon>Conoidea</taxon>
        <taxon>Conidae</taxon>
        <taxon>Conus</taxon>
        <taxon>Turriconus</taxon>
    </lineage>
</organism>
<dbReference type="AlphaFoldDB" id="A0A291C212"/>
<feature type="signal peptide" evidence="1">
    <location>
        <begin position="1"/>
        <end position="21"/>
    </location>
</feature>
<reference evidence="2" key="1">
    <citation type="journal article" date="2017" name="Genome Biol. Evol.">
        <title>Divergence of the Venom Exogene Repertoire in Two Sister Species of Turriconus.</title>
        <authorList>
            <person name="Li Q."/>
            <person name="Barghi N."/>
            <person name="Lu A."/>
            <person name="Fedosov A.E."/>
            <person name="Bandyopadhyay P.K."/>
            <person name="Lluisma A.O."/>
            <person name="Concepcion G.P."/>
            <person name="Yandell M."/>
            <person name="Olivera B.M."/>
            <person name="Safavi-Hemami H."/>
        </authorList>
    </citation>
    <scope>NUCLEOTIDE SEQUENCE</scope>
    <source>
        <strain evidence="2">PutativeMGGRF_Amz3</strain>
    </source>
</reference>